<gene>
    <name evidence="2" type="ORF">SAMN04488029_0018</name>
</gene>
<name>A0A1W2G4Q8_REIFA</name>
<protein>
    <submittedName>
        <fullName evidence="2">Uncharacterized protein</fullName>
    </submittedName>
</protein>
<organism evidence="2 3">
    <name type="scientific">Reichenbachiella faecimaris</name>
    <dbReference type="NCBI Taxonomy" id="692418"/>
    <lineage>
        <taxon>Bacteria</taxon>
        <taxon>Pseudomonadati</taxon>
        <taxon>Bacteroidota</taxon>
        <taxon>Cytophagia</taxon>
        <taxon>Cytophagales</taxon>
        <taxon>Reichenbachiellaceae</taxon>
        <taxon>Reichenbachiella</taxon>
    </lineage>
</organism>
<evidence type="ECO:0000256" key="1">
    <source>
        <dbReference type="SAM" id="Phobius"/>
    </source>
</evidence>
<sequence length="41" mass="4845">MINKMAMRIMVRVVMIISLYFKVFDMALILLLKVKVKLDSE</sequence>
<proteinExistence type="predicted"/>
<keyword evidence="1" id="KW-0812">Transmembrane</keyword>
<evidence type="ECO:0000313" key="3">
    <source>
        <dbReference type="Proteomes" id="UP000192472"/>
    </source>
</evidence>
<reference evidence="2 3" key="1">
    <citation type="submission" date="2017-04" db="EMBL/GenBank/DDBJ databases">
        <authorList>
            <person name="Afonso C.L."/>
            <person name="Miller P.J."/>
            <person name="Scott M.A."/>
            <person name="Spackman E."/>
            <person name="Goraichik I."/>
            <person name="Dimitrov K.M."/>
            <person name="Suarez D.L."/>
            <person name="Swayne D.E."/>
        </authorList>
    </citation>
    <scope>NUCLEOTIDE SEQUENCE [LARGE SCALE GENOMIC DNA]</scope>
    <source>
        <strain evidence="2 3">DSM 26133</strain>
    </source>
</reference>
<feature type="transmembrane region" description="Helical" evidence="1">
    <location>
        <begin position="9"/>
        <end position="32"/>
    </location>
</feature>
<keyword evidence="1" id="KW-1133">Transmembrane helix</keyword>
<dbReference type="AlphaFoldDB" id="A0A1W2G4Q8"/>
<keyword evidence="1" id="KW-0472">Membrane</keyword>
<keyword evidence="3" id="KW-1185">Reference proteome</keyword>
<evidence type="ECO:0000313" key="2">
    <source>
        <dbReference type="EMBL" id="SMD31655.1"/>
    </source>
</evidence>
<dbReference type="STRING" id="692418.SAMN04488029_0018"/>
<dbReference type="EMBL" id="FWYF01000001">
    <property type="protein sequence ID" value="SMD31655.1"/>
    <property type="molecule type" value="Genomic_DNA"/>
</dbReference>
<accession>A0A1W2G4Q8</accession>
<dbReference type="Proteomes" id="UP000192472">
    <property type="component" value="Unassembled WGS sequence"/>
</dbReference>